<dbReference type="Pfam" id="PF01565">
    <property type="entry name" value="FAD_binding_4"/>
    <property type="match status" value="1"/>
</dbReference>
<dbReference type="InterPro" id="IPR036318">
    <property type="entry name" value="FAD-bd_PCMH-like_sf"/>
</dbReference>
<dbReference type="Gene3D" id="3.30.465.10">
    <property type="match status" value="2"/>
</dbReference>
<gene>
    <name evidence="4" type="ORF">JR316_003983</name>
</gene>
<evidence type="ECO:0000256" key="2">
    <source>
        <dbReference type="ARBA" id="ARBA00023002"/>
    </source>
</evidence>
<evidence type="ECO:0000259" key="3">
    <source>
        <dbReference type="PROSITE" id="PS51387"/>
    </source>
</evidence>
<dbReference type="AlphaFoldDB" id="A0A8H7Y5Y8"/>
<dbReference type="InterPro" id="IPR016169">
    <property type="entry name" value="FAD-bd_PCMH_sub2"/>
</dbReference>
<dbReference type="PROSITE" id="PS51387">
    <property type="entry name" value="FAD_PCMH"/>
    <property type="match status" value="1"/>
</dbReference>
<feature type="domain" description="FAD-binding PCMH-type" evidence="3">
    <location>
        <begin position="130"/>
        <end position="312"/>
    </location>
</feature>
<evidence type="ECO:0000313" key="4">
    <source>
        <dbReference type="EMBL" id="KAG5171894.1"/>
    </source>
</evidence>
<dbReference type="PANTHER" id="PTHR13878:SF91">
    <property type="entry name" value="FAD BINDING DOMAIN PROTEIN (AFU_ORTHOLOGUE AFUA_6G12070)-RELATED"/>
    <property type="match status" value="1"/>
</dbReference>
<name>A0A8H7Y5Y8_PSICU</name>
<keyword evidence="2" id="KW-0560">Oxidoreductase</keyword>
<proteinExistence type="inferred from homology"/>
<organism evidence="4">
    <name type="scientific">Psilocybe cubensis</name>
    <name type="common">Psychedelic mushroom</name>
    <name type="synonym">Stropharia cubensis</name>
    <dbReference type="NCBI Taxonomy" id="181762"/>
    <lineage>
        <taxon>Eukaryota</taxon>
        <taxon>Fungi</taxon>
        <taxon>Dikarya</taxon>
        <taxon>Basidiomycota</taxon>
        <taxon>Agaricomycotina</taxon>
        <taxon>Agaricomycetes</taxon>
        <taxon>Agaricomycetidae</taxon>
        <taxon>Agaricales</taxon>
        <taxon>Agaricineae</taxon>
        <taxon>Strophariaceae</taxon>
        <taxon>Psilocybe</taxon>
    </lineage>
</organism>
<comment type="caution">
    <text evidence="4">The sequence shown here is derived from an EMBL/GenBank/DDBJ whole genome shotgun (WGS) entry which is preliminary data.</text>
</comment>
<dbReference type="InterPro" id="IPR012951">
    <property type="entry name" value="BBE"/>
</dbReference>
<dbReference type="Pfam" id="PF08031">
    <property type="entry name" value="BBE"/>
    <property type="match status" value="1"/>
</dbReference>
<dbReference type="SUPFAM" id="SSF56176">
    <property type="entry name" value="FAD-binding/transporter-associated domain-like"/>
    <property type="match status" value="1"/>
</dbReference>
<evidence type="ECO:0000256" key="1">
    <source>
        <dbReference type="ARBA" id="ARBA00005466"/>
    </source>
</evidence>
<accession>A0A8H7Y5Y8</accession>
<dbReference type="GO" id="GO:0071949">
    <property type="term" value="F:FAD binding"/>
    <property type="evidence" value="ECO:0007669"/>
    <property type="project" value="InterPro"/>
</dbReference>
<dbReference type="InterPro" id="IPR006094">
    <property type="entry name" value="Oxid_FAD_bind_N"/>
</dbReference>
<dbReference type="InterPro" id="IPR016166">
    <property type="entry name" value="FAD-bd_PCMH"/>
</dbReference>
<dbReference type="PANTHER" id="PTHR13878">
    <property type="entry name" value="GULONOLACTONE OXIDASE"/>
    <property type="match status" value="1"/>
</dbReference>
<dbReference type="GO" id="GO:0016491">
    <property type="term" value="F:oxidoreductase activity"/>
    <property type="evidence" value="ECO:0007669"/>
    <property type="project" value="UniProtKB-KW"/>
</dbReference>
<dbReference type="InterPro" id="IPR050432">
    <property type="entry name" value="FAD-linked_Oxidoreductases_BP"/>
</dbReference>
<reference evidence="4" key="1">
    <citation type="submission" date="2021-02" db="EMBL/GenBank/DDBJ databases">
        <title>Psilocybe cubensis genome.</title>
        <authorList>
            <person name="Mckernan K.J."/>
            <person name="Crawford S."/>
            <person name="Trippe A."/>
            <person name="Kane L.T."/>
            <person name="Mclaughlin S."/>
        </authorList>
    </citation>
    <scope>NUCLEOTIDE SEQUENCE [LARGE SCALE GENOMIC DNA]</scope>
    <source>
        <strain evidence="4">MGC-MH-2018</strain>
    </source>
</reference>
<protein>
    <recommendedName>
        <fullName evidence="3">FAD-binding PCMH-type domain-containing protein</fullName>
    </recommendedName>
</protein>
<sequence>MASQSSFAVGASLSLTPITFGQSPLCGSLAPTATEWSALNETVEGRLYHGQPWAKSCFSTYNGNIVQRNEDECKYVQENFFNSHVNRSHAFGAYSATQYEGCMATGESCVLDWLNPSNPDSFAPPRDCSHGAVSPYYIDVRKKEDVIAAFKFSKTQKVPLAIKNTGHDFLGRSSAPYSLGLWMHNLKYISHNSEFIPEGCHISGQPALTFGAGTQFYDISEFTDKHGLQMVGGSDQSVGAAGGWAQGGGHSALTPVYGMGADRTLQYKIVTPDGVFRTVNACQDEDLFFALRGGGGGTFGVVLEATMMVSPKESFRVANINWPVSNQNLQAVLDIFLDNITIIAENGWGGYLTPSSGNLVFITPTLEIEDAKIMMEPLVKLTTELGGSSSVTEVDSYDEWFKGWVNGTMGSQDPVGLPIALASRLIPAKNHETEQSRLELRDALMNAFANSAFSQIHITTPYGFKGSQGLDTSVHPAWRTTLYQVILVNSWFWDATNADRELAYSQSTKAVNFLRDITPDGGAYHNEADIHEPNFEESFWGGHYPRLLEIKQKYDPEHLLDCWHCVGWKGSEDPQYRCYI</sequence>
<dbReference type="EMBL" id="JAFIQS010000003">
    <property type="protein sequence ID" value="KAG5171894.1"/>
    <property type="molecule type" value="Genomic_DNA"/>
</dbReference>
<comment type="similarity">
    <text evidence="1">Belongs to the oxygen-dependent FAD-linked oxidoreductase family.</text>
</comment>
<dbReference type="OrthoDB" id="9983560at2759"/>